<protein>
    <recommendedName>
        <fullName evidence="4">Outer membrane protein assembly factor BamD</fullName>
    </recommendedName>
</protein>
<name>A0A1B2H8Q7_BUCDN</name>
<reference evidence="6 7" key="1">
    <citation type="submission" date="2015-11" db="EMBL/GenBank/DDBJ databases">
        <title>The complete genome of Buchnera aphidicola from Diuraphis noxia biotype SAM.</title>
        <authorList>
            <person name="Burger N.F.V."/>
            <person name="Oberholster A.-M."/>
        </authorList>
    </citation>
    <scope>NUCLEOTIDE SEQUENCE [LARGE SCALE GENOMIC DNA]</scope>
    <source>
        <strain evidence="6">SAM</strain>
    </source>
</reference>
<keyword evidence="3 4" id="KW-0998">Cell outer membrane</keyword>
<evidence type="ECO:0000313" key="7">
    <source>
        <dbReference type="Proteomes" id="UP000093070"/>
    </source>
</evidence>
<evidence type="ECO:0000256" key="3">
    <source>
        <dbReference type="ARBA" id="ARBA00023237"/>
    </source>
</evidence>
<comment type="subunit">
    <text evidence="4">Part of the Bam complex, which is composed of the outer membrane protein BamA, and four lipoproteins BamB, BamC, BamD and BamE.</text>
</comment>
<dbReference type="OrthoDB" id="9779191at2"/>
<keyword evidence="1 4" id="KW-0732">Signal</keyword>
<dbReference type="PATRIC" id="fig|118101.4.peg.397"/>
<gene>
    <name evidence="4" type="primary">bamD</name>
    <name evidence="6" type="ORF">ATN01_01990</name>
</gene>
<dbReference type="EMBL" id="CP013259">
    <property type="protein sequence ID" value="ANZ22605.1"/>
    <property type="molecule type" value="Genomic_DNA"/>
</dbReference>
<dbReference type="RefSeq" id="WP_075433427.1">
    <property type="nucleotide sequence ID" value="NZ_CP013259.1"/>
</dbReference>
<dbReference type="GO" id="GO:0051205">
    <property type="term" value="P:protein insertion into membrane"/>
    <property type="evidence" value="ECO:0007669"/>
    <property type="project" value="UniProtKB-UniRule"/>
</dbReference>
<dbReference type="AlphaFoldDB" id="A0A1B2H8Q7"/>
<dbReference type="InterPro" id="IPR017689">
    <property type="entry name" value="BamD"/>
</dbReference>
<evidence type="ECO:0000313" key="6">
    <source>
        <dbReference type="EMBL" id="ANZ22605.1"/>
    </source>
</evidence>
<dbReference type="NCBIfam" id="TIGR03302">
    <property type="entry name" value="OM_YfiO"/>
    <property type="match status" value="1"/>
</dbReference>
<sequence>MKTKYKAIFIFIILFLNLTVHCQTLKYFPLIKKNMLYENAKKKLKEKKFDEAITILENIKKNNIFNTDNDKIQINLIYVYYKNFNFNMAQKTVQEFISLYPHHPNLDYVLYMKALIVLAMDKHIFFKIFPIEYDKNDPIHAINAFFQFKYLIDRYPNSPYVINSKKHMICIKRRLSEYDLKILKFYFSRKKYIAVINRGEEIIQKYPETLAARKALTYMKQSFFALKIFDTAKKISKIISLNNN</sequence>
<dbReference type="InterPro" id="IPR039565">
    <property type="entry name" value="BamD-like"/>
</dbReference>
<keyword evidence="2 4" id="KW-0472">Membrane</keyword>
<dbReference type="CDD" id="cd15830">
    <property type="entry name" value="BamD"/>
    <property type="match status" value="1"/>
</dbReference>
<dbReference type="STRING" id="118101.ATN01_01990"/>
<dbReference type="InterPro" id="IPR011990">
    <property type="entry name" value="TPR-like_helical_dom_sf"/>
</dbReference>
<dbReference type="Proteomes" id="UP000093070">
    <property type="component" value="Chromosome"/>
</dbReference>
<evidence type="ECO:0000256" key="1">
    <source>
        <dbReference type="ARBA" id="ARBA00022729"/>
    </source>
</evidence>
<dbReference type="HAMAP" id="MF_00922">
    <property type="entry name" value="OM_assembly_BamD"/>
    <property type="match status" value="1"/>
</dbReference>
<dbReference type="Gene3D" id="1.25.40.10">
    <property type="entry name" value="Tetratricopeptide repeat domain"/>
    <property type="match status" value="1"/>
</dbReference>
<comment type="similarity">
    <text evidence="4">Belongs to the BamD family.</text>
</comment>
<dbReference type="GO" id="GO:0043165">
    <property type="term" value="P:Gram-negative-bacterium-type cell outer membrane assembly"/>
    <property type="evidence" value="ECO:0007669"/>
    <property type="project" value="UniProtKB-UniRule"/>
</dbReference>
<comment type="subcellular location">
    <subcellularLocation>
        <location evidence="4">Cell outer membrane</location>
    </subcellularLocation>
</comment>
<dbReference type="SUPFAM" id="SSF48452">
    <property type="entry name" value="TPR-like"/>
    <property type="match status" value="1"/>
</dbReference>
<accession>A0A1B2H8Q7</accession>
<evidence type="ECO:0000256" key="2">
    <source>
        <dbReference type="ARBA" id="ARBA00023136"/>
    </source>
</evidence>
<evidence type="ECO:0000259" key="5">
    <source>
        <dbReference type="Pfam" id="PF13525"/>
    </source>
</evidence>
<comment type="function">
    <text evidence="4">Part of the outer membrane protein assembly complex, which is involved in assembly and insertion of beta-barrel proteins into the outer membrane. Constitutes, with BamA, the core component of the assembly machinery.</text>
</comment>
<feature type="domain" description="Outer membrane lipoprotein BamD-like" evidence="5">
    <location>
        <begin position="33"/>
        <end position="235"/>
    </location>
</feature>
<dbReference type="Pfam" id="PF13525">
    <property type="entry name" value="YfiO"/>
    <property type="match status" value="1"/>
</dbReference>
<evidence type="ECO:0000256" key="4">
    <source>
        <dbReference type="HAMAP-Rule" id="MF_00922"/>
    </source>
</evidence>
<dbReference type="GO" id="GO:0009279">
    <property type="term" value="C:cell outer membrane"/>
    <property type="evidence" value="ECO:0007669"/>
    <property type="project" value="UniProtKB-SubCell"/>
</dbReference>
<proteinExistence type="inferred from homology"/>
<organism evidence="6 7">
    <name type="scientific">Buchnera aphidicola subsp. Diuraphis noxia</name>
    <dbReference type="NCBI Taxonomy" id="118101"/>
    <lineage>
        <taxon>Bacteria</taxon>
        <taxon>Pseudomonadati</taxon>
        <taxon>Pseudomonadota</taxon>
        <taxon>Gammaproteobacteria</taxon>
        <taxon>Enterobacterales</taxon>
        <taxon>Erwiniaceae</taxon>
        <taxon>Buchnera</taxon>
    </lineage>
</organism>